<gene>
    <name evidence="5" type="primary">tktB</name>
    <name evidence="5" type="ORF">Mal4_57590</name>
</gene>
<keyword evidence="5" id="KW-0808">Transferase</keyword>
<keyword evidence="6" id="KW-1185">Reference proteome</keyword>
<reference evidence="5 6" key="1">
    <citation type="submission" date="2019-02" db="EMBL/GenBank/DDBJ databases">
        <title>Deep-cultivation of Planctomycetes and their phenomic and genomic characterization uncovers novel biology.</title>
        <authorList>
            <person name="Wiegand S."/>
            <person name="Jogler M."/>
            <person name="Boedeker C."/>
            <person name="Pinto D."/>
            <person name="Vollmers J."/>
            <person name="Rivas-Marin E."/>
            <person name="Kohn T."/>
            <person name="Peeters S.H."/>
            <person name="Heuer A."/>
            <person name="Rast P."/>
            <person name="Oberbeckmann S."/>
            <person name="Bunk B."/>
            <person name="Jeske O."/>
            <person name="Meyerdierks A."/>
            <person name="Storesund J.E."/>
            <person name="Kallscheuer N."/>
            <person name="Luecker S."/>
            <person name="Lage O.M."/>
            <person name="Pohl T."/>
            <person name="Merkel B.J."/>
            <person name="Hornburger P."/>
            <person name="Mueller R.-W."/>
            <person name="Bruemmer F."/>
            <person name="Labrenz M."/>
            <person name="Spormann A.M."/>
            <person name="Op den Camp H."/>
            <person name="Overmann J."/>
            <person name="Amann R."/>
            <person name="Jetten M.S.M."/>
            <person name="Mascher T."/>
            <person name="Medema M.H."/>
            <person name="Devos D.P."/>
            <person name="Kaster A.-K."/>
            <person name="Ovreas L."/>
            <person name="Rohde M."/>
            <person name="Galperin M.Y."/>
            <person name="Jogler C."/>
        </authorList>
    </citation>
    <scope>NUCLEOTIDE SEQUENCE [LARGE SCALE GENOMIC DNA]</scope>
    <source>
        <strain evidence="5 6">Mal4</strain>
    </source>
</reference>
<accession>A0A517ZG24</accession>
<dbReference type="Pfam" id="PF00456">
    <property type="entry name" value="Transketolase_N"/>
    <property type="match status" value="1"/>
</dbReference>
<name>A0A517ZG24_9PLAN</name>
<dbReference type="CDD" id="cd02012">
    <property type="entry name" value="TPP_TK"/>
    <property type="match status" value="1"/>
</dbReference>
<dbReference type="PANTHER" id="PTHR47514:SF1">
    <property type="entry name" value="TRANSKETOLASE N-TERMINAL SECTION-RELATED"/>
    <property type="match status" value="1"/>
</dbReference>
<evidence type="ECO:0000313" key="5">
    <source>
        <dbReference type="EMBL" id="QDU41392.1"/>
    </source>
</evidence>
<dbReference type="InterPro" id="IPR029061">
    <property type="entry name" value="THDP-binding"/>
</dbReference>
<dbReference type="GO" id="GO:0004802">
    <property type="term" value="F:transketolase activity"/>
    <property type="evidence" value="ECO:0007669"/>
    <property type="project" value="UniProtKB-EC"/>
</dbReference>
<evidence type="ECO:0000256" key="2">
    <source>
        <dbReference type="ARBA" id="ARBA00007131"/>
    </source>
</evidence>
<keyword evidence="3" id="KW-0786">Thiamine pyrophosphate</keyword>
<evidence type="ECO:0000259" key="4">
    <source>
        <dbReference type="Pfam" id="PF00456"/>
    </source>
</evidence>
<dbReference type="InterPro" id="IPR005474">
    <property type="entry name" value="Transketolase_N"/>
</dbReference>
<protein>
    <submittedName>
        <fullName evidence="5">Transketolase 2</fullName>
        <ecNumber evidence="5">2.2.1.1</ecNumber>
    </submittedName>
</protein>
<comment type="cofactor">
    <cofactor evidence="1">
        <name>thiamine diphosphate</name>
        <dbReference type="ChEBI" id="CHEBI:58937"/>
    </cofactor>
</comment>
<dbReference type="AlphaFoldDB" id="A0A517ZG24"/>
<evidence type="ECO:0000313" key="6">
    <source>
        <dbReference type="Proteomes" id="UP000320496"/>
    </source>
</evidence>
<comment type="similarity">
    <text evidence="2">Belongs to the transketolase family.</text>
</comment>
<dbReference type="Gene3D" id="3.40.50.970">
    <property type="match status" value="1"/>
</dbReference>
<dbReference type="KEGG" id="mri:Mal4_57590"/>
<sequence>MAAAPSIDQLKERANAIRKLIVRITTEAGSGHPSSSLSATEVVTALYFGGFMNYDPNQPKDPKRDRFILSKGHACPVLYSAMAEAGYFPTEEIMTLRKLGSPYEGHPNMKRLKGIEASTGSLGQGLSIGIGHALASQMDNLGFNVFVMLGDGEMGEGQVWEAISCAAKYKLGNLTAIIDQNGYQQTGATSEVLDLTEFQPKIEAFGWHVQTIEGNDMESVVAALTAAAEVKDRPKAIVSKTRKGYGILEVLEKEGDLNFHGKPLPPDLAEKALALLDS</sequence>
<dbReference type="EC" id="2.2.1.1" evidence="5"/>
<evidence type="ECO:0000256" key="1">
    <source>
        <dbReference type="ARBA" id="ARBA00001964"/>
    </source>
</evidence>
<dbReference type="Proteomes" id="UP000320496">
    <property type="component" value="Chromosome"/>
</dbReference>
<dbReference type="SUPFAM" id="SSF52518">
    <property type="entry name" value="Thiamin diphosphate-binding fold (THDP-binding)"/>
    <property type="match status" value="1"/>
</dbReference>
<proteinExistence type="inferred from homology"/>
<organism evidence="5 6">
    <name type="scientific">Maioricimonas rarisocia</name>
    <dbReference type="NCBI Taxonomy" id="2528026"/>
    <lineage>
        <taxon>Bacteria</taxon>
        <taxon>Pseudomonadati</taxon>
        <taxon>Planctomycetota</taxon>
        <taxon>Planctomycetia</taxon>
        <taxon>Planctomycetales</taxon>
        <taxon>Planctomycetaceae</taxon>
        <taxon>Maioricimonas</taxon>
    </lineage>
</organism>
<feature type="domain" description="Transketolase N-terminal" evidence="4">
    <location>
        <begin position="12"/>
        <end position="266"/>
    </location>
</feature>
<evidence type="ECO:0000256" key="3">
    <source>
        <dbReference type="ARBA" id="ARBA00023052"/>
    </source>
</evidence>
<dbReference type="EMBL" id="CP036275">
    <property type="protein sequence ID" value="QDU41392.1"/>
    <property type="molecule type" value="Genomic_DNA"/>
</dbReference>
<dbReference type="PANTHER" id="PTHR47514">
    <property type="entry name" value="TRANSKETOLASE N-TERMINAL SECTION-RELATED"/>
    <property type="match status" value="1"/>
</dbReference>